<dbReference type="Proteomes" id="UP000054166">
    <property type="component" value="Unassembled WGS sequence"/>
</dbReference>
<reference evidence="2" key="2">
    <citation type="submission" date="2015-01" db="EMBL/GenBank/DDBJ databases">
        <title>Evolutionary Origins and Diversification of the Mycorrhizal Mutualists.</title>
        <authorList>
            <consortium name="DOE Joint Genome Institute"/>
            <consortium name="Mycorrhizal Genomics Consortium"/>
            <person name="Kohler A."/>
            <person name="Kuo A."/>
            <person name="Nagy L.G."/>
            <person name="Floudas D."/>
            <person name="Copeland A."/>
            <person name="Barry K.W."/>
            <person name="Cichocki N."/>
            <person name="Veneault-Fourrey C."/>
            <person name="LaButti K."/>
            <person name="Lindquist E.A."/>
            <person name="Lipzen A."/>
            <person name="Lundell T."/>
            <person name="Morin E."/>
            <person name="Murat C."/>
            <person name="Riley R."/>
            <person name="Ohm R."/>
            <person name="Sun H."/>
            <person name="Tunlid A."/>
            <person name="Henrissat B."/>
            <person name="Grigoriev I.V."/>
            <person name="Hibbett D.S."/>
            <person name="Martin F."/>
        </authorList>
    </citation>
    <scope>NUCLEOTIDE SEQUENCE [LARGE SCALE GENOMIC DNA]</scope>
    <source>
        <strain evidence="2">F 1598</strain>
    </source>
</reference>
<keyword evidence="2" id="KW-1185">Reference proteome</keyword>
<organism evidence="1 2">
    <name type="scientific">Piloderma croceum (strain F 1598)</name>
    <dbReference type="NCBI Taxonomy" id="765440"/>
    <lineage>
        <taxon>Eukaryota</taxon>
        <taxon>Fungi</taxon>
        <taxon>Dikarya</taxon>
        <taxon>Basidiomycota</taxon>
        <taxon>Agaricomycotina</taxon>
        <taxon>Agaricomycetes</taxon>
        <taxon>Agaricomycetidae</taxon>
        <taxon>Atheliales</taxon>
        <taxon>Atheliaceae</taxon>
        <taxon>Piloderma</taxon>
    </lineage>
</organism>
<dbReference type="HOGENOM" id="CLU_2559084_0_0_1"/>
<evidence type="ECO:0000313" key="1">
    <source>
        <dbReference type="EMBL" id="KIM83655.1"/>
    </source>
</evidence>
<protein>
    <submittedName>
        <fullName evidence="1">Uncharacterized protein</fullName>
    </submittedName>
</protein>
<reference evidence="1 2" key="1">
    <citation type="submission" date="2014-04" db="EMBL/GenBank/DDBJ databases">
        <authorList>
            <consortium name="DOE Joint Genome Institute"/>
            <person name="Kuo A."/>
            <person name="Tarkka M."/>
            <person name="Buscot F."/>
            <person name="Kohler A."/>
            <person name="Nagy L.G."/>
            <person name="Floudas D."/>
            <person name="Copeland A."/>
            <person name="Barry K.W."/>
            <person name="Cichocki N."/>
            <person name="Veneault-Fourrey C."/>
            <person name="LaButti K."/>
            <person name="Lindquist E.A."/>
            <person name="Lipzen A."/>
            <person name="Lundell T."/>
            <person name="Morin E."/>
            <person name="Murat C."/>
            <person name="Sun H."/>
            <person name="Tunlid A."/>
            <person name="Henrissat B."/>
            <person name="Grigoriev I.V."/>
            <person name="Hibbett D.S."/>
            <person name="Martin F."/>
            <person name="Nordberg H.P."/>
            <person name="Cantor M.N."/>
            <person name="Hua S.X."/>
        </authorList>
    </citation>
    <scope>NUCLEOTIDE SEQUENCE [LARGE SCALE GENOMIC DNA]</scope>
    <source>
        <strain evidence="1 2">F 1598</strain>
    </source>
</reference>
<proteinExistence type="predicted"/>
<dbReference type="InParanoid" id="A0A0C3FH34"/>
<evidence type="ECO:0000313" key="2">
    <source>
        <dbReference type="Proteomes" id="UP000054166"/>
    </source>
</evidence>
<accession>A0A0C3FH34</accession>
<sequence>MVSTPGDLRTTRLRRRLFFRRYQIRSLNLLYLRSNLTGIILVNIECQHRAYTTGCFESLYPSASMSFSRNPKKIQIRNDKLI</sequence>
<dbReference type="AlphaFoldDB" id="A0A0C3FH34"/>
<gene>
    <name evidence="1" type="ORF">PILCRDRAFT_432490</name>
</gene>
<dbReference type="EMBL" id="KN832990">
    <property type="protein sequence ID" value="KIM83655.1"/>
    <property type="molecule type" value="Genomic_DNA"/>
</dbReference>
<name>A0A0C3FH34_PILCF</name>